<dbReference type="GeneID" id="114912401"/>
<evidence type="ECO:0000259" key="8">
    <source>
        <dbReference type="Pfam" id="PF25106"/>
    </source>
</evidence>
<sequence length="826" mass="88176">MALNYSLLLLLLVLPGALPFIIIPSQGSMTHADITRTAIVRQLTQVCRSRSSADGAALALQDEGMSAARLLTTCFQLDSLPKFVEAFEVIKDSNVRVDIRHVFDEEYHFDSETFEDGRSLISSGLSFIKGSIQQGNFREARERLGQICHTLQDFYSHSNWVELGNTLPNSNLLKSGVSIGNIADVNTPTCTDCIDNNCENNILPEVIQQQKLTSGYFSLTSSHKPDGKCSHGGIIDLTSHQSPVGGINKDKTSASHGHLHSTAAEVATNATVQLLEDIRVSVGDSSFLRLMGITRSSVLCFVIDTTGGMSDVIKEAKRVASSIIDSTQGTANEPSDYILVAFNSSNVGPLSHTTDSGKFQQWMSSLTAGANGAQTVLSLSATEMALRAVPASSYIFVFADAPAKDSYLMSTVTALIESTRSVVNFMLTNPIVSRRRRSYGAEYVSRVSNPANQLYQELAQASGGLAIEVAAASLPQATNVIVDSTTSALATLLQATRNPGKADDFSFVVDTSVQNMIMYITGSSLSFTLQNPSGVSQSSGVTNGPLGTIQAVGNLYRVQLNQQVGPWRVSISSNQPYSLKVTGQSSINFRFDFVKTFSEPVSGYIVTKSRPNTGGNATLLLTVISSSTVNVTEVSLVEVLGSGKVNGTIKSLGQGDYLVSVDKVPDFQFGVRLAGLLDSSTQSSNALFQRQSNTQPRSSNLTVTAQNNSILQPGSQVTLPFTVMTNGTEGTYTILSRDDRGFITSYTSSLNLVNGSAQGVVNLSVPANTPFFGSDTTVSIVAESPGTNDTNYVVLRLSGAAEAPILTLSLGLWVSLVASLWHLLQS</sequence>
<dbReference type="PANTHER" id="PTHR14905:SF18">
    <property type="entry name" value="VON WILLEBRAND FACTOR A DOMAIN-CONTAINING 10, TANDEM DUPLICATE 1-RELATED"/>
    <property type="match status" value="1"/>
</dbReference>
<dbReference type="OrthoDB" id="301415at2759"/>
<reference evidence="10" key="3">
    <citation type="submission" date="2025-09" db="UniProtKB">
        <authorList>
            <consortium name="Ensembl"/>
        </authorList>
    </citation>
    <scope>IDENTIFICATION</scope>
</reference>
<dbReference type="Pfam" id="PF23560">
    <property type="entry name" value="GBD_Hemicentin"/>
    <property type="match status" value="1"/>
</dbReference>
<dbReference type="Pfam" id="PF25106">
    <property type="entry name" value="VWA_4"/>
    <property type="match status" value="1"/>
</dbReference>
<proteinExistence type="predicted"/>
<name>A0A8C9WIM8_SCLFO</name>
<dbReference type="InterPro" id="IPR056862">
    <property type="entry name" value="VWA7_N"/>
</dbReference>
<dbReference type="PANTHER" id="PTHR14905">
    <property type="entry name" value="NG37"/>
    <property type="match status" value="1"/>
</dbReference>
<reference evidence="10" key="2">
    <citation type="submission" date="2025-08" db="UniProtKB">
        <authorList>
            <consortium name="Ensembl"/>
        </authorList>
    </citation>
    <scope>IDENTIFICATION</scope>
</reference>
<organism evidence="10 11">
    <name type="scientific">Scleropages formosus</name>
    <name type="common">Asian bonytongue</name>
    <name type="synonym">Osteoglossum formosum</name>
    <dbReference type="NCBI Taxonomy" id="113540"/>
    <lineage>
        <taxon>Eukaryota</taxon>
        <taxon>Metazoa</taxon>
        <taxon>Chordata</taxon>
        <taxon>Craniata</taxon>
        <taxon>Vertebrata</taxon>
        <taxon>Euteleostomi</taxon>
        <taxon>Actinopterygii</taxon>
        <taxon>Neopterygii</taxon>
        <taxon>Teleostei</taxon>
        <taxon>Osteoglossocephala</taxon>
        <taxon>Osteoglossomorpha</taxon>
        <taxon>Osteoglossiformes</taxon>
        <taxon>Osteoglossidae</taxon>
        <taxon>Scleropages</taxon>
    </lineage>
</organism>
<keyword evidence="2" id="KW-0964">Secreted</keyword>
<keyword evidence="3 5" id="KW-0732">Signal</keyword>
<evidence type="ECO:0000256" key="3">
    <source>
        <dbReference type="ARBA" id="ARBA00022729"/>
    </source>
</evidence>
<evidence type="ECO:0000256" key="1">
    <source>
        <dbReference type="ARBA" id="ARBA00004613"/>
    </source>
</evidence>
<feature type="domain" description="Hemicentin/VWA7 galactose-binding" evidence="6">
    <location>
        <begin position="490"/>
        <end position="586"/>
    </location>
</feature>
<evidence type="ECO:0000313" key="11">
    <source>
        <dbReference type="Proteomes" id="UP000694397"/>
    </source>
</evidence>
<reference evidence="10 11" key="1">
    <citation type="submission" date="2019-04" db="EMBL/GenBank/DDBJ databases">
        <authorList>
            <consortium name="Wellcome Sanger Institute Data Sharing"/>
        </authorList>
    </citation>
    <scope>NUCLEOTIDE SEQUENCE [LARGE SCALE GENOMIC DNA]</scope>
</reference>
<dbReference type="InterPro" id="IPR056475">
    <property type="entry name" value="GBD_Hemicentin/VWA7"/>
</dbReference>
<protein>
    <submittedName>
        <fullName evidence="10">von Willebrand factor A domain-containing protein 7-like</fullName>
    </submittedName>
</protein>
<feature type="chain" id="PRO_5034704175" evidence="5">
    <location>
        <begin position="20"/>
        <end position="826"/>
    </location>
</feature>
<gene>
    <name evidence="10" type="primary">LOC114912401</name>
</gene>
<accession>A0A8C9WIM8</accession>
<dbReference type="Proteomes" id="UP000694397">
    <property type="component" value="Chromosome 16"/>
</dbReference>
<dbReference type="InterPro" id="IPR056861">
    <property type="entry name" value="HMCN1-like_VWA"/>
</dbReference>
<dbReference type="InterPro" id="IPR052577">
    <property type="entry name" value="VWA7"/>
</dbReference>
<dbReference type="Pfam" id="PF25107">
    <property type="entry name" value="VWA7_N"/>
    <property type="match status" value="1"/>
</dbReference>
<dbReference type="Pfam" id="PF23619">
    <property type="entry name" value="Ig_VWA7"/>
    <property type="match status" value="1"/>
</dbReference>
<dbReference type="GO" id="GO:0005576">
    <property type="term" value="C:extracellular region"/>
    <property type="evidence" value="ECO:0007669"/>
    <property type="project" value="UniProtKB-SubCell"/>
</dbReference>
<feature type="domain" description="VWA7 Ig-like" evidence="7">
    <location>
        <begin position="701"/>
        <end position="798"/>
    </location>
</feature>
<keyword evidence="11" id="KW-1185">Reference proteome</keyword>
<evidence type="ECO:0000313" key="10">
    <source>
        <dbReference type="Ensembl" id="ENSSFOP00015073874.1"/>
    </source>
</evidence>
<dbReference type="KEGG" id="sfm:114912401"/>
<dbReference type="Ensembl" id="ENSSFOT00015063488.1">
    <property type="protein sequence ID" value="ENSSFOP00015073874.1"/>
    <property type="gene ID" value="ENSSFOG00015032478.1"/>
</dbReference>
<dbReference type="SUPFAM" id="SSF53300">
    <property type="entry name" value="vWA-like"/>
    <property type="match status" value="1"/>
</dbReference>
<evidence type="ECO:0000259" key="7">
    <source>
        <dbReference type="Pfam" id="PF23619"/>
    </source>
</evidence>
<evidence type="ECO:0000259" key="6">
    <source>
        <dbReference type="Pfam" id="PF23560"/>
    </source>
</evidence>
<evidence type="ECO:0000256" key="5">
    <source>
        <dbReference type="SAM" id="SignalP"/>
    </source>
</evidence>
<comment type="subcellular location">
    <subcellularLocation>
        <location evidence="1">Secreted</location>
    </subcellularLocation>
</comment>
<dbReference type="Gene3D" id="3.40.50.410">
    <property type="entry name" value="von Willebrand factor, type A domain"/>
    <property type="match status" value="1"/>
</dbReference>
<dbReference type="RefSeq" id="XP_029114834.1">
    <property type="nucleotide sequence ID" value="XM_029259001.1"/>
</dbReference>
<feature type="signal peptide" evidence="5">
    <location>
        <begin position="1"/>
        <end position="19"/>
    </location>
</feature>
<evidence type="ECO:0000259" key="9">
    <source>
        <dbReference type="Pfam" id="PF25107"/>
    </source>
</evidence>
<dbReference type="AlphaFoldDB" id="A0A8C9WIM8"/>
<evidence type="ECO:0000256" key="4">
    <source>
        <dbReference type="ARBA" id="ARBA00023180"/>
    </source>
</evidence>
<dbReference type="InterPro" id="IPR057615">
    <property type="entry name" value="Ig_VWA7"/>
</dbReference>
<dbReference type="GeneTree" id="ENSGT00390000011517"/>
<feature type="domain" description="VWA7 N-terminal" evidence="9">
    <location>
        <begin position="67"/>
        <end position="288"/>
    </location>
</feature>
<evidence type="ECO:0000256" key="2">
    <source>
        <dbReference type="ARBA" id="ARBA00022525"/>
    </source>
</evidence>
<dbReference type="InterPro" id="IPR036465">
    <property type="entry name" value="vWFA_dom_sf"/>
</dbReference>
<keyword evidence="4" id="KW-0325">Glycoprotein</keyword>
<feature type="domain" description="Hemicentin-1-like von Willebrand factor A" evidence="8">
    <location>
        <begin position="299"/>
        <end position="469"/>
    </location>
</feature>